<dbReference type="GO" id="GO:0070062">
    <property type="term" value="C:extracellular exosome"/>
    <property type="evidence" value="ECO:0007669"/>
    <property type="project" value="Ensembl"/>
</dbReference>
<evidence type="ECO:0000313" key="3">
    <source>
        <dbReference type="Ensembl" id="ENSRFEP00010001083.1"/>
    </source>
</evidence>
<protein>
    <submittedName>
        <fullName evidence="3">Exosomal polycystin 1 interacting protein</fullName>
    </submittedName>
</protein>
<evidence type="ECO:0000313" key="4">
    <source>
        <dbReference type="Proteomes" id="UP000472240"/>
    </source>
</evidence>
<organism evidence="3 4">
    <name type="scientific">Rhinolophus ferrumequinum</name>
    <name type="common">Greater horseshoe bat</name>
    <dbReference type="NCBI Taxonomy" id="59479"/>
    <lineage>
        <taxon>Eukaryota</taxon>
        <taxon>Metazoa</taxon>
        <taxon>Chordata</taxon>
        <taxon>Craniata</taxon>
        <taxon>Vertebrata</taxon>
        <taxon>Euteleostomi</taxon>
        <taxon>Mammalia</taxon>
        <taxon>Eutheria</taxon>
        <taxon>Laurasiatheria</taxon>
        <taxon>Chiroptera</taxon>
        <taxon>Yinpterochiroptera</taxon>
        <taxon>Rhinolophoidea</taxon>
        <taxon>Rhinolophidae</taxon>
        <taxon>Rhinolophinae</taxon>
        <taxon>Rhinolophus</taxon>
    </lineage>
</organism>
<dbReference type="OMA" id="SRWNSEM"/>
<feature type="chain" id="PRO_5044625140" evidence="1">
    <location>
        <begin position="27"/>
        <end position="219"/>
    </location>
</feature>
<reference evidence="3 4" key="1">
    <citation type="journal article" date="2015" name="Annu Rev Anim Biosci">
        <title>The Genome 10K Project: a way forward.</title>
        <authorList>
            <person name="Koepfli K.P."/>
            <person name="Paten B."/>
            <person name="O'Brien S.J."/>
            <person name="Koepfli K.P."/>
            <person name="Paten B."/>
            <person name="Antunes A."/>
            <person name="Belov K."/>
            <person name="Bustamante C."/>
            <person name="Castoe T.A."/>
            <person name="Clawson H."/>
            <person name="Crawford A.J."/>
            <person name="Diekhans M."/>
            <person name="Distel D."/>
            <person name="Durbin R."/>
            <person name="Earl D."/>
            <person name="Fujita M.K."/>
            <person name="Gamble T."/>
            <person name="Georges A."/>
            <person name="Gemmell N."/>
            <person name="Gilbert M.T."/>
            <person name="Graves J.M."/>
            <person name="Green R.E."/>
            <person name="Hickey G."/>
            <person name="Jarvis E.D."/>
            <person name="Johnson W."/>
            <person name="Komissarov A."/>
            <person name="Korf I."/>
            <person name="Kuhn R."/>
            <person name="Larkin D.M."/>
            <person name="Lewin H."/>
            <person name="Lopez J.V."/>
            <person name="Ma J."/>
            <person name="Marques-Bonet T."/>
            <person name="Miller W."/>
            <person name="Murphy R."/>
            <person name="Pevzner P."/>
            <person name="Shapiro B."/>
            <person name="Steiner C."/>
            <person name="Tamazian G."/>
            <person name="Venkatesh B."/>
            <person name="Wang J."/>
            <person name="Wayne R."/>
            <person name="Wiley E."/>
            <person name="Yang H."/>
            <person name="Zhang G."/>
            <person name="Haussler D."/>
            <person name="Ryder O."/>
            <person name="O'Brien S.J."/>
        </authorList>
    </citation>
    <scope>NUCLEOTIDE SEQUENCE</scope>
</reference>
<dbReference type="InterPro" id="IPR029250">
    <property type="entry name" value="ECPIP"/>
</dbReference>
<dbReference type="GO" id="GO:0140494">
    <property type="term" value="C:migrasome"/>
    <property type="evidence" value="ECO:0007669"/>
    <property type="project" value="Ensembl"/>
</dbReference>
<sequence>MAPPSGHSFLLISLLGIFAFHCFTRGQKNSTLIFTKEHTIRNCSCSADIRDCDYSLANLMCSCKTVLPFAIERTSYSGHLTIWFTDTSALGLLLNFTLVQDLKLSLCGTNTLPTEYLAIWGLKRLRINTEAKHASPEQSLLVHSAGEAEPRDKPPASHTGWQTCAYVSFLDMALFNKESSLKSFSIENVAGMANNFPYFPYFNTFPILSNKSYVVTFIY</sequence>
<reference evidence="2 5" key="4">
    <citation type="journal article" date="2020" name="Nature">
        <title>Six reference-quality genomes reveal evolution of bat adaptations.</title>
        <authorList>
            <person name="Jebb D."/>
            <person name="Huang Z."/>
            <person name="Pippel M."/>
            <person name="Hughes G.M."/>
            <person name="Lavrichenko K."/>
            <person name="Devanna P."/>
            <person name="Winkler S."/>
            <person name="Jermiin L.S."/>
            <person name="Skirmuntt E.C."/>
            <person name="Katzourakis A."/>
            <person name="Burkitt-Gray L."/>
            <person name="Ray D.A."/>
            <person name="Sullivan K.A.M."/>
            <person name="Roscito J.G."/>
            <person name="Kirilenko B.M."/>
            <person name="Davalos L.M."/>
            <person name="Corthals A.P."/>
            <person name="Power M.L."/>
            <person name="Jones G."/>
            <person name="Ransome R.D."/>
            <person name="Dechmann D.K.N."/>
            <person name="Locatelli A.G."/>
            <person name="Puechmaille S.J."/>
            <person name="Fedrigo O."/>
            <person name="Jarvis E.D."/>
            <person name="Hiller M."/>
            <person name="Vernes S.C."/>
            <person name="Myers E.W."/>
            <person name="Teeling E.C."/>
        </authorList>
    </citation>
    <scope>NUCLEOTIDE SEQUENCE [LARGE SCALE GENOMIC DNA]</scope>
    <source>
        <strain evidence="2">MRhiFer1</strain>
        <tissue evidence="2">Lung</tissue>
    </source>
</reference>
<feature type="signal peptide" evidence="1">
    <location>
        <begin position="1"/>
        <end position="26"/>
    </location>
</feature>
<dbReference type="EMBL" id="JACAGC010000002">
    <property type="protein sequence ID" value="KAF6384430.1"/>
    <property type="molecule type" value="Genomic_DNA"/>
</dbReference>
<keyword evidence="1" id="KW-0732">Signal</keyword>
<gene>
    <name evidence="3" type="primary">EPCIP</name>
    <name evidence="2" type="ORF">mRhiFer1_001833</name>
</gene>
<reference evidence="3 4" key="2">
    <citation type="journal article" date="2018" name="Annu Rev Anim Biosci">
        <title>Bat Biology, Genomes, and the Bat1K Project: To Generate Chromosome-Level Genomes for All Living Bat Species.</title>
        <authorList>
            <person name="Teeling E.C."/>
            <person name="Vernes S.C."/>
            <person name="Davalos L.M."/>
            <person name="Ray D.A."/>
            <person name="Gilbert M.T.P."/>
            <person name="Myers E."/>
        </authorList>
    </citation>
    <scope>NUCLEOTIDE SEQUENCE</scope>
</reference>
<evidence type="ECO:0000256" key="1">
    <source>
        <dbReference type="SAM" id="SignalP"/>
    </source>
</evidence>
<dbReference type="GO" id="GO:0042802">
    <property type="term" value="F:identical protein binding"/>
    <property type="evidence" value="ECO:0007669"/>
    <property type="project" value="Ensembl"/>
</dbReference>
<evidence type="ECO:0000313" key="5">
    <source>
        <dbReference type="Proteomes" id="UP000585614"/>
    </source>
</evidence>
<dbReference type="GO" id="GO:0160040">
    <property type="term" value="P:mitocytosis"/>
    <property type="evidence" value="ECO:0007669"/>
    <property type="project" value="Ensembl"/>
</dbReference>
<dbReference type="Pfam" id="PF15137">
    <property type="entry name" value="ECPIP"/>
    <property type="match status" value="1"/>
</dbReference>
<dbReference type="PANTHER" id="PTHR35658:SF1">
    <property type="entry name" value="CHROMOSOME 21 OPEN READING FRAME 62"/>
    <property type="match status" value="1"/>
</dbReference>
<reference evidence="3" key="5">
    <citation type="submission" date="2025-05" db="UniProtKB">
        <authorList>
            <consortium name="Ensembl"/>
        </authorList>
    </citation>
    <scope>IDENTIFICATION</scope>
</reference>
<dbReference type="Proteomes" id="UP000472240">
    <property type="component" value="Chromosome 2"/>
</dbReference>
<keyword evidence="4" id="KW-1185">Reference proteome</keyword>
<name>A0A671DKB2_RHIFE</name>
<reference evidence="3 4" key="3">
    <citation type="submission" date="2018-12" db="EMBL/GenBank/DDBJ databases">
        <title>G10K-VGP greater horseshoe bat female genome, primary haplotype.</title>
        <authorList>
            <person name="Teeling E."/>
            <person name="Myers G."/>
            <person name="Vernes S."/>
            <person name="Pippel M."/>
            <person name="Winkler S."/>
            <person name="Fedrigo O."/>
            <person name="Rhie A."/>
            <person name="Koren S."/>
            <person name="Phillippy A."/>
            <person name="Lewin H."/>
            <person name="Damas J."/>
            <person name="Howe K."/>
            <person name="Mountcastle J."/>
            <person name="Jarvis E.D."/>
        </authorList>
    </citation>
    <scope>NUCLEOTIDE SEQUENCE [LARGE SCALE GENOMIC DNA]</scope>
</reference>
<accession>A0A671DKB2</accession>
<dbReference type="Proteomes" id="UP000585614">
    <property type="component" value="Unassembled WGS sequence"/>
</dbReference>
<proteinExistence type="predicted"/>
<evidence type="ECO:0000313" key="2">
    <source>
        <dbReference type="EMBL" id="KAF6384430.1"/>
    </source>
</evidence>
<dbReference type="Ensembl" id="ENSRFET00010001208.1">
    <property type="protein sequence ID" value="ENSRFEP00010001083.1"/>
    <property type="gene ID" value="ENSRFEG00010000839.1"/>
</dbReference>
<dbReference type="GeneTree" id="ENSGT00390000016499"/>
<dbReference type="AlphaFoldDB" id="A0A671DKB2"/>
<dbReference type="OrthoDB" id="8434774at2759"/>
<dbReference type="PANTHER" id="PTHR35658">
    <property type="entry name" value="RCG58666, ISOFORM CRA_A"/>
    <property type="match status" value="1"/>
</dbReference>